<reference evidence="4" key="1">
    <citation type="submission" date="2022-12" db="EMBL/GenBank/DDBJ databases">
        <authorList>
            <person name="Petersen C."/>
        </authorList>
    </citation>
    <scope>NUCLEOTIDE SEQUENCE</scope>
    <source>
        <strain evidence="4">IBT 3081</strain>
    </source>
</reference>
<gene>
    <name evidence="4" type="ORF">N7517_003388</name>
</gene>
<dbReference type="GO" id="GO:0043041">
    <property type="term" value="P:amino acid activation for nonribosomal peptide biosynthetic process"/>
    <property type="evidence" value="ECO:0007669"/>
    <property type="project" value="TreeGrafter"/>
</dbReference>
<keyword evidence="1" id="KW-0596">Phosphopantetheine</keyword>
<dbReference type="Pfam" id="PF00501">
    <property type="entry name" value="AMP-binding"/>
    <property type="match status" value="1"/>
</dbReference>
<dbReference type="GO" id="GO:0005737">
    <property type="term" value="C:cytoplasm"/>
    <property type="evidence" value="ECO:0007669"/>
    <property type="project" value="TreeGrafter"/>
</dbReference>
<organism evidence="4 5">
    <name type="scientific">Penicillium concentricum</name>
    <dbReference type="NCBI Taxonomy" id="293559"/>
    <lineage>
        <taxon>Eukaryota</taxon>
        <taxon>Fungi</taxon>
        <taxon>Dikarya</taxon>
        <taxon>Ascomycota</taxon>
        <taxon>Pezizomycotina</taxon>
        <taxon>Eurotiomycetes</taxon>
        <taxon>Eurotiomycetidae</taxon>
        <taxon>Eurotiales</taxon>
        <taxon>Aspergillaceae</taxon>
        <taxon>Penicillium</taxon>
    </lineage>
</organism>
<dbReference type="OrthoDB" id="416786at2759"/>
<name>A0A9W9SW43_9EURO</name>
<feature type="domain" description="AMP-dependent synthetase/ligase" evidence="3">
    <location>
        <begin position="47"/>
        <end position="147"/>
    </location>
</feature>
<dbReference type="GeneID" id="81460301"/>
<evidence type="ECO:0000256" key="1">
    <source>
        <dbReference type="ARBA" id="ARBA00022450"/>
    </source>
</evidence>
<evidence type="ECO:0000256" key="2">
    <source>
        <dbReference type="ARBA" id="ARBA00022553"/>
    </source>
</evidence>
<evidence type="ECO:0000259" key="3">
    <source>
        <dbReference type="Pfam" id="PF00501"/>
    </source>
</evidence>
<sequence>MTLAEQNDSADVKLTEIETVAQVDLEKVWAWNKVAPELIERCVHEIFEEKAHDQPNAIAICAWDGELLYGELDQLATKLANRLTELGVGPGLLVPLCFEKSMWTTVAMLGVLKAGGGFVMLDTSMPEHHLHLMIQQLKADLILSSASNQALSLKLAPNVVPIDRRFFTNLEVQTNSRLPPVARLQSCA</sequence>
<keyword evidence="5" id="KW-1185">Reference proteome</keyword>
<dbReference type="GO" id="GO:0031177">
    <property type="term" value="F:phosphopantetheine binding"/>
    <property type="evidence" value="ECO:0007669"/>
    <property type="project" value="TreeGrafter"/>
</dbReference>
<dbReference type="EMBL" id="JAPZBT010000001">
    <property type="protein sequence ID" value="KAJ5385477.1"/>
    <property type="molecule type" value="Genomic_DNA"/>
</dbReference>
<dbReference type="RefSeq" id="XP_056585253.1">
    <property type="nucleotide sequence ID" value="XM_056721118.1"/>
</dbReference>
<dbReference type="Gene3D" id="3.40.50.12780">
    <property type="entry name" value="N-terminal domain of ligase-like"/>
    <property type="match status" value="1"/>
</dbReference>
<dbReference type="InterPro" id="IPR042099">
    <property type="entry name" value="ANL_N_sf"/>
</dbReference>
<dbReference type="InterPro" id="IPR000873">
    <property type="entry name" value="AMP-dep_synth/lig_dom"/>
</dbReference>
<keyword evidence="2" id="KW-0597">Phosphoprotein</keyword>
<dbReference type="GO" id="GO:0044550">
    <property type="term" value="P:secondary metabolite biosynthetic process"/>
    <property type="evidence" value="ECO:0007669"/>
    <property type="project" value="TreeGrafter"/>
</dbReference>
<evidence type="ECO:0000313" key="4">
    <source>
        <dbReference type="EMBL" id="KAJ5385477.1"/>
    </source>
</evidence>
<comment type="caution">
    <text evidence="4">The sequence shown here is derived from an EMBL/GenBank/DDBJ whole genome shotgun (WGS) entry which is preliminary data.</text>
</comment>
<dbReference type="SUPFAM" id="SSF56801">
    <property type="entry name" value="Acetyl-CoA synthetase-like"/>
    <property type="match status" value="1"/>
</dbReference>
<dbReference type="PANTHER" id="PTHR45527">
    <property type="entry name" value="NONRIBOSOMAL PEPTIDE SYNTHETASE"/>
    <property type="match status" value="1"/>
</dbReference>
<evidence type="ECO:0000313" key="5">
    <source>
        <dbReference type="Proteomes" id="UP001147752"/>
    </source>
</evidence>
<proteinExistence type="predicted"/>
<dbReference type="PANTHER" id="PTHR45527:SF1">
    <property type="entry name" value="FATTY ACID SYNTHASE"/>
    <property type="match status" value="1"/>
</dbReference>
<dbReference type="Proteomes" id="UP001147752">
    <property type="component" value="Unassembled WGS sequence"/>
</dbReference>
<dbReference type="AlphaFoldDB" id="A0A9W9SW43"/>
<protein>
    <recommendedName>
        <fullName evidence="3">AMP-dependent synthetase/ligase domain-containing protein</fullName>
    </recommendedName>
</protein>
<accession>A0A9W9SW43</accession>
<reference evidence="4" key="2">
    <citation type="journal article" date="2023" name="IMA Fungus">
        <title>Comparative genomic study of the Penicillium genus elucidates a diverse pangenome and 15 lateral gene transfer events.</title>
        <authorList>
            <person name="Petersen C."/>
            <person name="Sorensen T."/>
            <person name="Nielsen M.R."/>
            <person name="Sondergaard T.E."/>
            <person name="Sorensen J.L."/>
            <person name="Fitzpatrick D.A."/>
            <person name="Frisvad J.C."/>
            <person name="Nielsen K.L."/>
        </authorList>
    </citation>
    <scope>NUCLEOTIDE SEQUENCE</scope>
    <source>
        <strain evidence="4">IBT 3081</strain>
    </source>
</reference>